<protein>
    <submittedName>
        <fullName evidence="1">Uncharacterized protein</fullName>
    </submittedName>
</protein>
<sequence>FSTFEGRVSYYNTILYLINQDTESINKINLFSHLIKRLPLCNFKTQDFEPRLMLALPVLTIEHVNKTVLEY</sequence>
<dbReference type="EMBL" id="AZMM01015340">
    <property type="protein sequence ID" value="ETJ30142.1"/>
    <property type="molecule type" value="Genomic_DNA"/>
</dbReference>
<comment type="caution">
    <text evidence="1">The sequence shown here is derived from an EMBL/GenBank/DDBJ whole genome shotgun (WGS) entry which is preliminary data.</text>
</comment>
<proteinExistence type="predicted"/>
<feature type="non-terminal residue" evidence="1">
    <location>
        <position position="1"/>
    </location>
</feature>
<accession>W1XIN9</accession>
<gene>
    <name evidence="1" type="ORF">Q604_UNBC15340G0001</name>
</gene>
<name>W1XIN9_9ZZZZ</name>
<organism evidence="1">
    <name type="scientific">human gut metagenome</name>
    <dbReference type="NCBI Taxonomy" id="408170"/>
    <lineage>
        <taxon>unclassified sequences</taxon>
        <taxon>metagenomes</taxon>
        <taxon>organismal metagenomes</taxon>
    </lineage>
</organism>
<feature type="non-terminal residue" evidence="1">
    <location>
        <position position="71"/>
    </location>
</feature>
<reference evidence="1" key="1">
    <citation type="submission" date="2013-12" db="EMBL/GenBank/DDBJ databases">
        <title>A Varibaculum cambriense genome reconstructed from a premature infant gut community with otherwise low bacterial novelty that shifts toward anaerobic metabolism during the third week of life.</title>
        <authorList>
            <person name="Brown C.T."/>
            <person name="Sharon I."/>
            <person name="Thomas B.C."/>
            <person name="Castelle C.J."/>
            <person name="Morowitz M.J."/>
            <person name="Banfield J.F."/>
        </authorList>
    </citation>
    <scope>NUCLEOTIDE SEQUENCE</scope>
</reference>
<dbReference type="AlphaFoldDB" id="W1XIN9"/>
<evidence type="ECO:0000313" key="1">
    <source>
        <dbReference type="EMBL" id="ETJ30142.1"/>
    </source>
</evidence>